<feature type="domain" description="Thioesterase" evidence="3">
    <location>
        <begin position="67"/>
        <end position="138"/>
    </location>
</feature>
<dbReference type="PANTHER" id="PTHR21660">
    <property type="entry name" value="THIOESTERASE SUPERFAMILY MEMBER-RELATED"/>
    <property type="match status" value="1"/>
</dbReference>
<keyword evidence="2" id="KW-0378">Hydrolase</keyword>
<dbReference type="GO" id="GO:0047617">
    <property type="term" value="F:fatty acyl-CoA hydrolase activity"/>
    <property type="evidence" value="ECO:0007669"/>
    <property type="project" value="InterPro"/>
</dbReference>
<dbReference type="InterPro" id="IPR006683">
    <property type="entry name" value="Thioestr_dom"/>
</dbReference>
<accession>A0A6A6WEF5</accession>
<dbReference type="Pfam" id="PF03061">
    <property type="entry name" value="4HBT"/>
    <property type="match status" value="1"/>
</dbReference>
<dbReference type="NCBIfam" id="TIGR00369">
    <property type="entry name" value="unchar_dom_1"/>
    <property type="match status" value="1"/>
</dbReference>
<dbReference type="SUPFAM" id="SSF54637">
    <property type="entry name" value="Thioesterase/thiol ester dehydrase-isomerase"/>
    <property type="match status" value="1"/>
</dbReference>
<evidence type="ECO:0000256" key="1">
    <source>
        <dbReference type="ARBA" id="ARBA00008324"/>
    </source>
</evidence>
<organism evidence="4 5">
    <name type="scientific">Pseudovirgaria hyperparasitica</name>
    <dbReference type="NCBI Taxonomy" id="470096"/>
    <lineage>
        <taxon>Eukaryota</taxon>
        <taxon>Fungi</taxon>
        <taxon>Dikarya</taxon>
        <taxon>Ascomycota</taxon>
        <taxon>Pezizomycotina</taxon>
        <taxon>Dothideomycetes</taxon>
        <taxon>Dothideomycetes incertae sedis</taxon>
        <taxon>Acrospermales</taxon>
        <taxon>Acrospermaceae</taxon>
        <taxon>Pseudovirgaria</taxon>
    </lineage>
</organism>
<gene>
    <name evidence="4" type="ORF">EJ05DRAFT_474995</name>
</gene>
<reference evidence="4" key="1">
    <citation type="journal article" date="2020" name="Stud. Mycol.">
        <title>101 Dothideomycetes genomes: a test case for predicting lifestyles and emergence of pathogens.</title>
        <authorList>
            <person name="Haridas S."/>
            <person name="Albert R."/>
            <person name="Binder M."/>
            <person name="Bloem J."/>
            <person name="Labutti K."/>
            <person name="Salamov A."/>
            <person name="Andreopoulos B."/>
            <person name="Baker S."/>
            <person name="Barry K."/>
            <person name="Bills G."/>
            <person name="Bluhm B."/>
            <person name="Cannon C."/>
            <person name="Castanera R."/>
            <person name="Culley D."/>
            <person name="Daum C."/>
            <person name="Ezra D."/>
            <person name="Gonzalez J."/>
            <person name="Henrissat B."/>
            <person name="Kuo A."/>
            <person name="Liang C."/>
            <person name="Lipzen A."/>
            <person name="Lutzoni F."/>
            <person name="Magnuson J."/>
            <person name="Mondo S."/>
            <person name="Nolan M."/>
            <person name="Ohm R."/>
            <person name="Pangilinan J."/>
            <person name="Park H.-J."/>
            <person name="Ramirez L."/>
            <person name="Alfaro M."/>
            <person name="Sun H."/>
            <person name="Tritt A."/>
            <person name="Yoshinaga Y."/>
            <person name="Zwiers L.-H."/>
            <person name="Turgeon B."/>
            <person name="Goodwin S."/>
            <person name="Spatafora J."/>
            <person name="Crous P."/>
            <person name="Grigoriev I."/>
        </authorList>
    </citation>
    <scope>NUCLEOTIDE SEQUENCE</scope>
    <source>
        <strain evidence="4">CBS 121739</strain>
    </source>
</reference>
<dbReference type="GeneID" id="54484762"/>
<protein>
    <submittedName>
        <fullName evidence="4">Thioesterase/thiol ester dehydrase-isomerase</fullName>
    </submittedName>
</protein>
<dbReference type="CDD" id="cd03443">
    <property type="entry name" value="PaaI_thioesterase"/>
    <property type="match status" value="1"/>
</dbReference>
<dbReference type="RefSeq" id="XP_033602418.1">
    <property type="nucleotide sequence ID" value="XM_033743708.1"/>
</dbReference>
<evidence type="ECO:0000259" key="3">
    <source>
        <dbReference type="Pfam" id="PF03061"/>
    </source>
</evidence>
<dbReference type="EMBL" id="ML996569">
    <property type="protein sequence ID" value="KAF2759967.1"/>
    <property type="molecule type" value="Genomic_DNA"/>
</dbReference>
<dbReference type="InterPro" id="IPR039298">
    <property type="entry name" value="ACOT13"/>
</dbReference>
<proteinExistence type="inferred from homology"/>
<dbReference type="InterPro" id="IPR029069">
    <property type="entry name" value="HotDog_dom_sf"/>
</dbReference>
<dbReference type="GO" id="GO:0016853">
    <property type="term" value="F:isomerase activity"/>
    <property type="evidence" value="ECO:0007669"/>
    <property type="project" value="UniProtKB-KW"/>
</dbReference>
<keyword evidence="5" id="KW-1185">Reference proteome</keyword>
<comment type="similarity">
    <text evidence="1">Belongs to the thioesterase PaaI family.</text>
</comment>
<name>A0A6A6WEF5_9PEZI</name>
<keyword evidence="4" id="KW-0413">Isomerase</keyword>
<evidence type="ECO:0000256" key="2">
    <source>
        <dbReference type="ARBA" id="ARBA00022801"/>
    </source>
</evidence>
<dbReference type="Proteomes" id="UP000799437">
    <property type="component" value="Unassembled WGS sequence"/>
</dbReference>
<dbReference type="AlphaFoldDB" id="A0A6A6WEF5"/>
<dbReference type="InterPro" id="IPR003736">
    <property type="entry name" value="PAAI_dom"/>
</dbReference>
<dbReference type="OrthoDB" id="46529at2759"/>
<sequence>MAAEPSPSLPPSNDEILAHANKVFTTRLLPKSPIYNFLLTPLELISATKGTVVARLPLTDVHVNSKGGIHGSTSATIVDLIGGLAIAAYDLRDSTGVSVDIHITYVSSAKVGDIIEIVGSVDKVGGTLAYTSVTIWKVVDGQRGPVVVKGSHTKYVRI</sequence>
<dbReference type="Gene3D" id="3.10.129.10">
    <property type="entry name" value="Hotdog Thioesterase"/>
    <property type="match status" value="1"/>
</dbReference>
<evidence type="ECO:0000313" key="4">
    <source>
        <dbReference type="EMBL" id="KAF2759967.1"/>
    </source>
</evidence>
<evidence type="ECO:0000313" key="5">
    <source>
        <dbReference type="Proteomes" id="UP000799437"/>
    </source>
</evidence>
<dbReference type="PANTHER" id="PTHR21660:SF11">
    <property type="entry name" value="FAMILY PROTEIN, PUTATIVE (AFU_ORTHOLOGUE AFUA_4G04355)-RELATED"/>
    <property type="match status" value="1"/>
</dbReference>
<dbReference type="FunFam" id="3.10.129.10:FF:000033">
    <property type="entry name" value="acyl-coenzyme A thioesterase 13"/>
    <property type="match status" value="1"/>
</dbReference>